<keyword evidence="2" id="KW-1185">Reference proteome</keyword>
<dbReference type="PANTHER" id="PTHR47326:SF1">
    <property type="entry name" value="HTH PSQ-TYPE DOMAIN-CONTAINING PROTEIN"/>
    <property type="match status" value="1"/>
</dbReference>
<reference evidence="1 2" key="1">
    <citation type="submission" date="2017-03" db="EMBL/GenBank/DDBJ databases">
        <title>Genome of the blue death feigning beetle - Asbolus verrucosus.</title>
        <authorList>
            <person name="Rider S.D."/>
        </authorList>
    </citation>
    <scope>NUCLEOTIDE SEQUENCE [LARGE SCALE GENOMIC DNA]</scope>
    <source>
        <strain evidence="1">Butters</strain>
        <tissue evidence="1">Head and leg muscle</tissue>
    </source>
</reference>
<gene>
    <name evidence="1" type="ORF">BDFB_013674</name>
</gene>
<dbReference type="EMBL" id="QDEB01062686">
    <property type="protein sequence ID" value="RZC36383.1"/>
    <property type="molecule type" value="Genomic_DNA"/>
</dbReference>
<accession>A0A482VUQ7</accession>
<evidence type="ECO:0008006" key="3">
    <source>
        <dbReference type="Google" id="ProtNLM"/>
    </source>
</evidence>
<dbReference type="Proteomes" id="UP000292052">
    <property type="component" value="Unassembled WGS sequence"/>
</dbReference>
<proteinExistence type="predicted"/>
<dbReference type="PANTHER" id="PTHR47326">
    <property type="entry name" value="TRANSPOSABLE ELEMENT TC3 TRANSPOSASE-LIKE PROTEIN"/>
    <property type="match status" value="1"/>
</dbReference>
<evidence type="ECO:0000313" key="2">
    <source>
        <dbReference type="Proteomes" id="UP000292052"/>
    </source>
</evidence>
<feature type="non-terminal residue" evidence="1">
    <location>
        <position position="127"/>
    </location>
</feature>
<sequence>MTNFSNTERTDMILLYGEVGGNAQLARDLWIERFPDRPASQGRTFISTCTIVTVYILNAEEHISNCVEEEPGVSTRRLAAEVVSHFTVHRILKEKDLHPYNIQKVQALQLGDPPRRMNYCQWLLEQY</sequence>
<dbReference type="AlphaFoldDB" id="A0A482VUQ7"/>
<dbReference type="OrthoDB" id="6757697at2759"/>
<protein>
    <recommendedName>
        <fullName evidence="3">DUF4817 domain-containing protein</fullName>
    </recommendedName>
</protein>
<evidence type="ECO:0000313" key="1">
    <source>
        <dbReference type="EMBL" id="RZC36383.1"/>
    </source>
</evidence>
<organism evidence="1 2">
    <name type="scientific">Asbolus verrucosus</name>
    <name type="common">Desert ironclad beetle</name>
    <dbReference type="NCBI Taxonomy" id="1661398"/>
    <lineage>
        <taxon>Eukaryota</taxon>
        <taxon>Metazoa</taxon>
        <taxon>Ecdysozoa</taxon>
        <taxon>Arthropoda</taxon>
        <taxon>Hexapoda</taxon>
        <taxon>Insecta</taxon>
        <taxon>Pterygota</taxon>
        <taxon>Neoptera</taxon>
        <taxon>Endopterygota</taxon>
        <taxon>Coleoptera</taxon>
        <taxon>Polyphaga</taxon>
        <taxon>Cucujiformia</taxon>
        <taxon>Tenebrionidae</taxon>
        <taxon>Pimeliinae</taxon>
        <taxon>Asbolus</taxon>
    </lineage>
</organism>
<name>A0A482VUQ7_ASBVE</name>
<comment type="caution">
    <text evidence="1">The sequence shown here is derived from an EMBL/GenBank/DDBJ whole genome shotgun (WGS) entry which is preliminary data.</text>
</comment>